<name>A0A0B7GVS5_TREPH</name>
<dbReference type="OrthoDB" id="344090at2"/>
<keyword evidence="3" id="KW-0175">Coiled coil</keyword>
<dbReference type="PANTHER" id="PTHR32089">
    <property type="entry name" value="METHYL-ACCEPTING CHEMOTAXIS PROTEIN MCPB"/>
    <property type="match status" value="1"/>
</dbReference>
<keyword evidence="4" id="KW-1133">Transmembrane helix</keyword>
<evidence type="ECO:0000313" key="6">
    <source>
        <dbReference type="EMBL" id="CEM61045.1"/>
    </source>
</evidence>
<dbReference type="PROSITE" id="PS50111">
    <property type="entry name" value="CHEMOTAXIS_TRANSDUC_2"/>
    <property type="match status" value="1"/>
</dbReference>
<accession>A0A0B7GVS5</accession>
<dbReference type="Pfam" id="PF00015">
    <property type="entry name" value="MCPsignal"/>
    <property type="match status" value="1"/>
</dbReference>
<dbReference type="InterPro" id="IPR004089">
    <property type="entry name" value="MCPsignal_dom"/>
</dbReference>
<feature type="transmembrane region" description="Helical" evidence="4">
    <location>
        <begin position="183"/>
        <end position="201"/>
    </location>
</feature>
<proteinExistence type="predicted"/>
<protein>
    <submittedName>
        <fullName evidence="6">Methyl-accepting chemotaxis protein signaling domain protein</fullName>
    </submittedName>
</protein>
<gene>
    <name evidence="6" type="ORF">TPHV1_130083</name>
</gene>
<feature type="coiled-coil region" evidence="3">
    <location>
        <begin position="43"/>
        <end position="70"/>
    </location>
</feature>
<evidence type="ECO:0000256" key="2">
    <source>
        <dbReference type="PROSITE-ProRule" id="PRU00284"/>
    </source>
</evidence>
<keyword evidence="7" id="KW-1185">Reference proteome</keyword>
<dbReference type="SUPFAM" id="SSF58104">
    <property type="entry name" value="Methyl-accepting chemotaxis protein (MCP) signaling domain"/>
    <property type="match status" value="2"/>
</dbReference>
<keyword evidence="4" id="KW-0472">Membrane</keyword>
<feature type="transmembrane region" description="Helical" evidence="4">
    <location>
        <begin position="25"/>
        <end position="43"/>
    </location>
</feature>
<dbReference type="RefSeq" id="WP_044634405.1">
    <property type="nucleotide sequence ID" value="NZ_CP031394.1"/>
</dbReference>
<feature type="transmembrane region" description="Helical" evidence="4">
    <location>
        <begin position="98"/>
        <end position="122"/>
    </location>
</feature>
<sequence>MLTAVITVLISGAMDASIVNTALASKFFVATIVIPPAIVIIKYKKLNKHLQNWKEDLLSAQKAIVSYQRTVPVTPIAVSLVSPLLISLETGIIKDSNLFMTSYVLSVGNVFAVASFFATLTIRHLEKSTNFIPLNKDLLGMSLTSKIFMISFFSSVSIAFLTLLPFLNKNFEPEFINLVTRLLPLHIFGIGFAVVNIVSVMRGNINRLMLIYDNIENLSHGNYKLDDIVITSRDEIGFLMTNFNSFLSFNKQFLKDIDVAINKSNVVADELAANMNETSATLQQISGNVSSVNESTQMQTSGVLETQATIEQIARTIESLDRNIEHQASTVAESSSAIEEMVANIHSVADVLEKNAISIANLDKQTQTATNSTQEAATHIEKVVEASEGLLEASNVIQHIASQTNLLAMNAAIEAAHAGEAGKGFAVVADEIRKLAEEAGTQGKQISVVLKTLQQDIETVANGAKTVVTQITEISNLSYAIRDQETVIMNAMEEQTSGSTQVLEAIRDITKITEEVRLGSGEMLTGNTEVGKEMTRLANGAQQVQNSMHEISGGTNQIASAVEQIITMSEENKKAIITVMGHLAKLKF</sequence>
<dbReference type="EMBL" id="CDNC01000005">
    <property type="protein sequence ID" value="CEM61045.1"/>
    <property type="molecule type" value="Genomic_DNA"/>
</dbReference>
<feature type="transmembrane region" description="Helical" evidence="4">
    <location>
        <begin position="143"/>
        <end position="163"/>
    </location>
</feature>
<dbReference type="SMART" id="SM00283">
    <property type="entry name" value="MA"/>
    <property type="match status" value="1"/>
</dbReference>
<feature type="domain" description="Methyl-accepting transducer" evidence="5">
    <location>
        <begin position="274"/>
        <end position="524"/>
    </location>
</feature>
<evidence type="ECO:0000313" key="7">
    <source>
        <dbReference type="Proteomes" id="UP000042527"/>
    </source>
</evidence>
<keyword evidence="4" id="KW-0812">Transmembrane</keyword>
<dbReference type="Proteomes" id="UP000042527">
    <property type="component" value="Unassembled WGS sequence"/>
</dbReference>
<evidence type="ECO:0000256" key="4">
    <source>
        <dbReference type="SAM" id="Phobius"/>
    </source>
</evidence>
<evidence type="ECO:0000259" key="5">
    <source>
        <dbReference type="PROSITE" id="PS50111"/>
    </source>
</evidence>
<keyword evidence="1 2" id="KW-0807">Transducer</keyword>
<dbReference type="GeneID" id="57754054"/>
<dbReference type="AlphaFoldDB" id="A0A0B7GVS5"/>
<dbReference type="PANTHER" id="PTHR32089:SF112">
    <property type="entry name" value="LYSOZYME-LIKE PROTEIN-RELATED"/>
    <property type="match status" value="1"/>
</dbReference>
<dbReference type="GO" id="GO:0016020">
    <property type="term" value="C:membrane"/>
    <property type="evidence" value="ECO:0007669"/>
    <property type="project" value="InterPro"/>
</dbReference>
<dbReference type="Gene3D" id="1.10.287.950">
    <property type="entry name" value="Methyl-accepting chemotaxis protein"/>
    <property type="match status" value="1"/>
</dbReference>
<evidence type="ECO:0000256" key="1">
    <source>
        <dbReference type="ARBA" id="ARBA00023224"/>
    </source>
</evidence>
<organism evidence="6 7">
    <name type="scientific">Treponema phagedenis</name>
    <dbReference type="NCBI Taxonomy" id="162"/>
    <lineage>
        <taxon>Bacteria</taxon>
        <taxon>Pseudomonadati</taxon>
        <taxon>Spirochaetota</taxon>
        <taxon>Spirochaetia</taxon>
        <taxon>Spirochaetales</taxon>
        <taxon>Treponemataceae</taxon>
        <taxon>Treponema</taxon>
    </lineage>
</organism>
<reference evidence="7" key="1">
    <citation type="submission" date="2015-01" db="EMBL/GenBank/DDBJ databases">
        <authorList>
            <person name="Manzoor Shahid"/>
            <person name="Zubair Saima"/>
        </authorList>
    </citation>
    <scope>NUCLEOTIDE SEQUENCE [LARGE SCALE GENOMIC DNA]</scope>
    <source>
        <strain evidence="7">V1</strain>
    </source>
</reference>
<evidence type="ECO:0000256" key="3">
    <source>
        <dbReference type="SAM" id="Coils"/>
    </source>
</evidence>
<dbReference type="GO" id="GO:0007165">
    <property type="term" value="P:signal transduction"/>
    <property type="evidence" value="ECO:0007669"/>
    <property type="project" value="UniProtKB-KW"/>
</dbReference>